<evidence type="ECO:0000313" key="4">
    <source>
        <dbReference type="RefSeq" id="XP_002732645.1"/>
    </source>
</evidence>
<evidence type="ECO:0000256" key="1">
    <source>
        <dbReference type="SAM" id="SignalP"/>
    </source>
</evidence>
<sequence length="197" mass="21826">MDFIRICILLVPIFWKISDAVPIQRQLLSKSDEFIGRCKYTLIKDCRDGVSPEFDVTAEMHEDGLTEDGFPSINIIGVEVLVHGDRHIKLDAAGTVTVDGKVITNFPYIVDDKDGDGELAELTQKDGITSITLKRVKSGLTWNHVLHVFGTSLTGGEFKEHVCGLYSVFYGGEKEAILASNPNYHKTWEIPGSCIPD</sequence>
<proteinExistence type="predicted"/>
<keyword evidence="3" id="KW-1185">Reference proteome</keyword>
<dbReference type="GeneID" id="100368872"/>
<protein>
    <submittedName>
        <fullName evidence="4">Uncharacterized protein LOC100368872</fullName>
    </submittedName>
</protein>
<dbReference type="InterPro" id="IPR001846">
    <property type="entry name" value="VWF_type-D"/>
</dbReference>
<evidence type="ECO:0000313" key="3">
    <source>
        <dbReference type="Proteomes" id="UP000694865"/>
    </source>
</evidence>
<feature type="signal peptide" evidence="1">
    <location>
        <begin position="1"/>
        <end position="20"/>
    </location>
</feature>
<dbReference type="Pfam" id="PF00094">
    <property type="entry name" value="VWD"/>
    <property type="match status" value="1"/>
</dbReference>
<gene>
    <name evidence="4" type="primary">LOC100368872</name>
</gene>
<feature type="domain" description="VWFD" evidence="2">
    <location>
        <begin position="34"/>
        <end position="165"/>
    </location>
</feature>
<feature type="chain" id="PRO_5046528749" evidence="1">
    <location>
        <begin position="21"/>
        <end position="197"/>
    </location>
</feature>
<accession>A0ABM0GLM2</accession>
<dbReference type="Proteomes" id="UP000694865">
    <property type="component" value="Unplaced"/>
</dbReference>
<dbReference type="RefSeq" id="XP_002732645.1">
    <property type="nucleotide sequence ID" value="XM_002732599.2"/>
</dbReference>
<name>A0ABM0GLM2_SACKO</name>
<organism evidence="3 4">
    <name type="scientific">Saccoglossus kowalevskii</name>
    <name type="common">Acorn worm</name>
    <dbReference type="NCBI Taxonomy" id="10224"/>
    <lineage>
        <taxon>Eukaryota</taxon>
        <taxon>Metazoa</taxon>
        <taxon>Hemichordata</taxon>
        <taxon>Enteropneusta</taxon>
        <taxon>Harrimaniidae</taxon>
        <taxon>Saccoglossus</taxon>
    </lineage>
</organism>
<evidence type="ECO:0000259" key="2">
    <source>
        <dbReference type="Pfam" id="PF00094"/>
    </source>
</evidence>
<keyword evidence="1" id="KW-0732">Signal</keyword>
<reference evidence="4" key="1">
    <citation type="submission" date="2025-08" db="UniProtKB">
        <authorList>
            <consortium name="RefSeq"/>
        </authorList>
    </citation>
    <scope>IDENTIFICATION</scope>
    <source>
        <tissue evidence="4">Testes</tissue>
    </source>
</reference>